<sequence length="158" mass="17487">MTIWIGFTNQKLYQARLLLGQASSCDAPVLASALRDSALLHMQFAWRSYLNEMGAATRLKFEVGSLDELVAATSLVTGEMREWQNLQADAFSWFNAFQSAANRIGWPEQASTVKEVPGQHAVNLIAVASADDAPDDLSGWWQKLSGLIDAQRQNRQES</sequence>
<protein>
    <recommendedName>
        <fullName evidence="3">PasA protein</fullName>
    </recommendedName>
</protein>
<organism evidence="1 2">
    <name type="scientific">Parathalassolituus penaei</name>
    <dbReference type="NCBI Taxonomy" id="2997323"/>
    <lineage>
        <taxon>Bacteria</taxon>
        <taxon>Pseudomonadati</taxon>
        <taxon>Pseudomonadota</taxon>
        <taxon>Gammaproteobacteria</taxon>
        <taxon>Oceanospirillales</taxon>
        <taxon>Oceanospirillaceae</taxon>
        <taxon>Parathalassolituus</taxon>
    </lineage>
</organism>
<evidence type="ECO:0000313" key="2">
    <source>
        <dbReference type="Proteomes" id="UP001150830"/>
    </source>
</evidence>
<reference evidence="1" key="1">
    <citation type="submission" date="2022-11" db="EMBL/GenBank/DDBJ databases">
        <title>Parathalassolutuus dongxingensis gen. nov., sp. nov., a novel member of family Oceanospirillaceae isolated from a coastal shrimp pond in Guangxi, China.</title>
        <authorList>
            <person name="Chen H."/>
        </authorList>
    </citation>
    <scope>NUCLEOTIDE SEQUENCE</scope>
    <source>
        <strain evidence="1">G-43</strain>
    </source>
</reference>
<dbReference type="AlphaFoldDB" id="A0A9X3EBR1"/>
<accession>A0A9X3EBR1</accession>
<dbReference type="Pfam" id="PF20227">
    <property type="entry name" value="DUF6586"/>
    <property type="match status" value="1"/>
</dbReference>
<keyword evidence="2" id="KW-1185">Reference proteome</keyword>
<comment type="caution">
    <text evidence="1">The sequence shown here is derived from an EMBL/GenBank/DDBJ whole genome shotgun (WGS) entry which is preliminary data.</text>
</comment>
<proteinExistence type="predicted"/>
<dbReference type="Proteomes" id="UP001150830">
    <property type="component" value="Unassembled WGS sequence"/>
</dbReference>
<dbReference type="InterPro" id="IPR046493">
    <property type="entry name" value="DUF6586"/>
</dbReference>
<dbReference type="RefSeq" id="WP_283172866.1">
    <property type="nucleotide sequence ID" value="NZ_JAPNOA010000018.1"/>
</dbReference>
<dbReference type="EMBL" id="JAPNOA010000018">
    <property type="protein sequence ID" value="MCY0964653.1"/>
    <property type="molecule type" value="Genomic_DNA"/>
</dbReference>
<evidence type="ECO:0000313" key="1">
    <source>
        <dbReference type="EMBL" id="MCY0964653.1"/>
    </source>
</evidence>
<evidence type="ECO:0008006" key="3">
    <source>
        <dbReference type="Google" id="ProtNLM"/>
    </source>
</evidence>
<name>A0A9X3EBR1_9GAMM</name>
<gene>
    <name evidence="1" type="ORF">OUO13_05610</name>
</gene>